<dbReference type="eggNOG" id="ENOG5032DT2">
    <property type="taxonomic scope" value="Bacteria"/>
</dbReference>
<organism evidence="2 3">
    <name type="scientific">Streptomyces thermolilacinus SPC6</name>
    <dbReference type="NCBI Taxonomy" id="1306406"/>
    <lineage>
        <taxon>Bacteria</taxon>
        <taxon>Bacillati</taxon>
        <taxon>Actinomycetota</taxon>
        <taxon>Actinomycetes</taxon>
        <taxon>Kitasatosporales</taxon>
        <taxon>Streptomycetaceae</taxon>
        <taxon>Streptomyces</taxon>
    </lineage>
</organism>
<dbReference type="OrthoDB" id="3543107at2"/>
<evidence type="ECO:0000313" key="2">
    <source>
        <dbReference type="EMBL" id="OEJ93992.1"/>
    </source>
</evidence>
<sequence length="77" mass="8216">MTGAVITIAIILIIAGGSTLGVVAYFRLQRHRADAVAMASYRKLAEEASAGHEALHRQLGALDDRLKSIETLLRSVG</sequence>
<proteinExistence type="predicted"/>
<keyword evidence="1" id="KW-0812">Transmembrane</keyword>
<dbReference type="Proteomes" id="UP000095329">
    <property type="component" value="Unassembled WGS sequence"/>
</dbReference>
<dbReference type="STRING" id="1306406.J116_005400"/>
<evidence type="ECO:0000256" key="1">
    <source>
        <dbReference type="SAM" id="Phobius"/>
    </source>
</evidence>
<dbReference type="EMBL" id="ASHX02000001">
    <property type="protein sequence ID" value="OEJ93992.1"/>
    <property type="molecule type" value="Genomic_DNA"/>
</dbReference>
<dbReference type="AlphaFoldDB" id="A0A1D3DNW4"/>
<protein>
    <submittedName>
        <fullName evidence="2">Uncharacterized protein</fullName>
    </submittedName>
</protein>
<reference evidence="2 3" key="1">
    <citation type="journal article" date="2013" name="Genome Announc.">
        <title>Genome Sequence of Streptomyces violaceusniger Strain SPC6, a Halotolerant Streptomycete That Exhibits Rapid Growth and Development.</title>
        <authorList>
            <person name="Chen X."/>
            <person name="Zhang B."/>
            <person name="Zhang W."/>
            <person name="Wu X."/>
            <person name="Zhang M."/>
            <person name="Chen T."/>
            <person name="Liu G."/>
            <person name="Dyson P."/>
        </authorList>
    </citation>
    <scope>NUCLEOTIDE SEQUENCE [LARGE SCALE GENOMIC DNA]</scope>
    <source>
        <strain evidence="2 3">SPC6</strain>
    </source>
</reference>
<accession>A0A1D3DNW4</accession>
<name>A0A1D3DNW4_9ACTN</name>
<dbReference type="RefSeq" id="WP_023586068.1">
    <property type="nucleotide sequence ID" value="NZ_ASHX02000001.1"/>
</dbReference>
<evidence type="ECO:0000313" key="3">
    <source>
        <dbReference type="Proteomes" id="UP000095329"/>
    </source>
</evidence>
<feature type="transmembrane region" description="Helical" evidence="1">
    <location>
        <begin position="6"/>
        <end position="28"/>
    </location>
</feature>
<gene>
    <name evidence="2" type="ORF">J116_005400</name>
</gene>
<keyword evidence="3" id="KW-1185">Reference proteome</keyword>
<keyword evidence="1" id="KW-0472">Membrane</keyword>
<keyword evidence="1" id="KW-1133">Transmembrane helix</keyword>
<comment type="caution">
    <text evidence="2">The sequence shown here is derived from an EMBL/GenBank/DDBJ whole genome shotgun (WGS) entry which is preliminary data.</text>
</comment>